<keyword evidence="3" id="KW-1185">Reference proteome</keyword>
<sequence>MLDSIVRTLAWMLSLCTPRPRGRHRLGTLPPLRFNPVPPPPPRFTELLDGNASRLVRPYVLAPAEHHLQRERRQAAHLANLGIDPAPRRTQGVRAPAATR</sequence>
<dbReference type="RefSeq" id="WP_307176850.1">
    <property type="nucleotide sequence ID" value="NZ_JAUSYP010000001.1"/>
</dbReference>
<comment type="caution">
    <text evidence="2">The sequence shown here is derived from an EMBL/GenBank/DDBJ whole genome shotgun (WGS) entry which is preliminary data.</text>
</comment>
<evidence type="ECO:0000256" key="1">
    <source>
        <dbReference type="SAM" id="MobiDB-lite"/>
    </source>
</evidence>
<accession>A0ABU0QSU1</accession>
<reference evidence="2 3" key="1">
    <citation type="submission" date="2023-07" db="EMBL/GenBank/DDBJ databases">
        <title>Comparative genomics of wheat-associated soil bacteria to identify genetic determinants of phenazine resistance.</title>
        <authorList>
            <person name="Mouncey N."/>
        </authorList>
    </citation>
    <scope>NUCLEOTIDE SEQUENCE [LARGE SCALE GENOMIC DNA]</scope>
    <source>
        <strain evidence="2 3">B3I12</strain>
    </source>
</reference>
<gene>
    <name evidence="2" type="ORF">QF034_004703</name>
</gene>
<name>A0ABU0QSU1_9ACTN</name>
<evidence type="ECO:0008006" key="4">
    <source>
        <dbReference type="Google" id="ProtNLM"/>
    </source>
</evidence>
<dbReference type="EMBL" id="JAUSYP010000001">
    <property type="protein sequence ID" value="MDQ0750472.1"/>
    <property type="molecule type" value="Genomic_DNA"/>
</dbReference>
<proteinExistence type="predicted"/>
<organism evidence="2 3">
    <name type="scientific">Streptomyces africanus</name>
    <dbReference type="NCBI Taxonomy" id="231024"/>
    <lineage>
        <taxon>Bacteria</taxon>
        <taxon>Bacillati</taxon>
        <taxon>Actinomycetota</taxon>
        <taxon>Actinomycetes</taxon>
        <taxon>Kitasatosporales</taxon>
        <taxon>Streptomycetaceae</taxon>
        <taxon>Streptomyces</taxon>
    </lineage>
</organism>
<evidence type="ECO:0000313" key="2">
    <source>
        <dbReference type="EMBL" id="MDQ0750472.1"/>
    </source>
</evidence>
<evidence type="ECO:0000313" key="3">
    <source>
        <dbReference type="Proteomes" id="UP001232755"/>
    </source>
</evidence>
<dbReference type="Proteomes" id="UP001232755">
    <property type="component" value="Unassembled WGS sequence"/>
</dbReference>
<protein>
    <recommendedName>
        <fullName evidence="4">Secreted protein</fullName>
    </recommendedName>
</protein>
<feature type="region of interest" description="Disordered" evidence="1">
    <location>
        <begin position="79"/>
        <end position="100"/>
    </location>
</feature>